<dbReference type="RefSeq" id="WP_378102520.1">
    <property type="nucleotide sequence ID" value="NZ_JBHSEP010000031.1"/>
</dbReference>
<comment type="caution">
    <text evidence="1">The sequence shown here is derived from an EMBL/GenBank/DDBJ whole genome shotgun (WGS) entry which is preliminary data.</text>
</comment>
<protein>
    <submittedName>
        <fullName evidence="1">Uncharacterized protein</fullName>
    </submittedName>
</protein>
<reference evidence="2" key="1">
    <citation type="journal article" date="2019" name="Int. J. Syst. Evol. Microbiol.">
        <title>The Global Catalogue of Microorganisms (GCM) 10K type strain sequencing project: providing services to taxonomists for standard genome sequencing and annotation.</title>
        <authorList>
            <consortium name="The Broad Institute Genomics Platform"/>
            <consortium name="The Broad Institute Genome Sequencing Center for Infectious Disease"/>
            <person name="Wu L."/>
            <person name="Ma J."/>
        </authorList>
    </citation>
    <scope>NUCLEOTIDE SEQUENCE [LARGE SCALE GENOMIC DNA]</scope>
    <source>
        <strain evidence="2">CCUG 49571</strain>
    </source>
</reference>
<dbReference type="Proteomes" id="UP001596028">
    <property type="component" value="Unassembled WGS sequence"/>
</dbReference>
<accession>A0ABV9FIQ4</accession>
<name>A0ABV9FIQ4_9BACL</name>
<sequence>MAKTDWMLDDTVLPEDLNQLGVEINANTEKVSDNLDRQPWEPVVLRQGVQIVQGGDVPAILHPTMQGRTLVNLLGRDGNCESMMPFTAFGAATSGLSATRFKYGSNSIKFTASNNSGFLMKNYSHPLDTTKQYVLGAWVYVESFTSGVFDLSVRNYGETQPRYGVLADNTKIGVWQFIYVKIPVGNTITTSGFSLLLGPTTIGTTGVYYVDGIRIYQLADDDFNAIGTTITGDAVDSFIPYVDDMKHVNAVYVENKGKNLVDSFSSGKWSFNTGNAASASVAVVDPGKVVVTTNGVRCESSCYIEVIPNTTYTFSCDHNGLISIYNETGSTAIVAYTPSQTITFNSGNRSKISVWFMRDQVAGTSTFSNPMLNIGSAPLPFKPQKLSYLYLPDCNLRSNVDGSIADLLYTDRQGKPRVTRRFREMALDGSMEWSFGTDASGFKSVRLPIATYLPNNITNTQKAIKFDGKALQSVNNAASVAAADQISMNNTDSSTVWLSVADTDSGWGESYTPTADEIRVYFNGWRMCMLNGAEPYTSGAKRGRLIQRQSVLQRML</sequence>
<organism evidence="1 2">
    <name type="scientific">Cohnella hongkongensis</name>
    <dbReference type="NCBI Taxonomy" id="178337"/>
    <lineage>
        <taxon>Bacteria</taxon>
        <taxon>Bacillati</taxon>
        <taxon>Bacillota</taxon>
        <taxon>Bacilli</taxon>
        <taxon>Bacillales</taxon>
        <taxon>Paenibacillaceae</taxon>
        <taxon>Cohnella</taxon>
    </lineage>
</organism>
<gene>
    <name evidence="1" type="ORF">ACFO3S_26740</name>
</gene>
<dbReference type="Gene3D" id="2.60.120.260">
    <property type="entry name" value="Galactose-binding domain-like"/>
    <property type="match status" value="1"/>
</dbReference>
<keyword evidence="2" id="KW-1185">Reference proteome</keyword>
<evidence type="ECO:0000313" key="1">
    <source>
        <dbReference type="EMBL" id="MFC4601863.1"/>
    </source>
</evidence>
<proteinExistence type="predicted"/>
<dbReference type="EMBL" id="JBHSEP010000031">
    <property type="protein sequence ID" value="MFC4601863.1"/>
    <property type="molecule type" value="Genomic_DNA"/>
</dbReference>
<evidence type="ECO:0000313" key="2">
    <source>
        <dbReference type="Proteomes" id="UP001596028"/>
    </source>
</evidence>